<name>A0A5B9N595_9CAUD</name>
<proteinExistence type="predicted"/>
<dbReference type="EMBL" id="MN045230">
    <property type="protein sequence ID" value="QEG07925.1"/>
    <property type="molecule type" value="Genomic_DNA"/>
</dbReference>
<reference evidence="1 2" key="1">
    <citation type="submission" date="2019-06" db="EMBL/GenBank/DDBJ databases">
        <title>Complete Genome Sequence of Klebsiella pneumoniae Myophage Magnus.</title>
        <authorList>
            <person name="Acevedo Ugarriza L.E."/>
            <person name="Michalik J."/>
            <person name="Newkirk H."/>
            <person name="Liu M."/>
            <person name="Gill J.J."/>
            <person name="Ramsey J."/>
        </authorList>
    </citation>
    <scope>NUCLEOTIDE SEQUENCE [LARGE SCALE GENOMIC DNA]</scope>
</reference>
<protein>
    <submittedName>
        <fullName evidence="1">Tail fiber protein</fullName>
    </submittedName>
</protein>
<accession>A0A5B9N595</accession>
<keyword evidence="2" id="KW-1185">Reference proteome</keyword>
<evidence type="ECO:0000313" key="2">
    <source>
        <dbReference type="Proteomes" id="UP000325262"/>
    </source>
</evidence>
<dbReference type="Proteomes" id="UP000325262">
    <property type="component" value="Segment"/>
</dbReference>
<evidence type="ECO:0000313" key="1">
    <source>
        <dbReference type="EMBL" id="QEG07925.1"/>
    </source>
</evidence>
<organism evidence="1 2">
    <name type="scientific">Klebsiella phage Magnus</name>
    <dbReference type="NCBI Taxonomy" id="2589660"/>
    <lineage>
        <taxon>Viruses</taxon>
        <taxon>Duplodnaviria</taxon>
        <taxon>Heunggongvirae</taxon>
        <taxon>Uroviricota</taxon>
        <taxon>Caudoviricetes</taxon>
        <taxon>Pantevenvirales</taxon>
        <taxon>Ackermannviridae</taxon>
        <taxon>Taipeivirus</taxon>
        <taxon>Taipeivirus magnus</taxon>
    </lineage>
</organism>
<sequence length="665" mass="72306">MARNVEEIFGGVVVAPHQIPFTYTSTNGGETFISLPFYPITGFVTINSGVQVPIDNFEIDGNTLNLGRELEPGDVVFCLFDKIMSPQDASNHAILIYKFLSIGGETEFTPDFTAYGVQSLYVDGKYQVPGEDYNYYKTTGKVIFDNPLASNVWVVAEMNIKQNVPALAGNNGASQIGTETGKTVQEELDYIDNHIEETKIKAADPDYIINPPVASIKFGDDDKNAQLDVDVRGKLSVSVHTNGMPMAERVHIPYSETTGFYKGPFPDTIVKFPTSDEPDDFKSHGFLLSFDTKRNRPRLLLLSPYSTSQHGFVTPVRTWGNPLLPEMADINSIGKSLSNSYDQYFTLDSNNKNYFKLASISNGANLPGAFLSCILNIGDYTTKKRAVYSLNVQTPDFAAALNVNSIMDMVKLTCIDGSNGLTSVAASTTPTVDSLVVGLVKTATGFDVWLSLPAHSTYFSCNVINSGSEDLITFDWSILKSNLGLSSLAGSPAAGTVWAPVDVVLDSRRTVPLNDGSLFNVPVGYMMLRLHANGTTVALDPRFQWISSFCRRSVIDSATSTVSTVNCTISSHVFTVTGCDLATSQPVYITKPKSLTNQGDLRVQITNIDTTNHSFKVTVVERTLNAVTTATTNGGVTTYSTVLNEVLTPIDPPADTWIDVLVKLV</sequence>
<gene>
    <name evidence="1" type="ORF">CPT_Magnus_046</name>
</gene>